<dbReference type="InterPro" id="IPR013249">
    <property type="entry name" value="RNA_pol_sigma70_r4_t2"/>
</dbReference>
<organism evidence="7">
    <name type="scientific">Flagellimonas sp. MMG031</name>
    <dbReference type="NCBI Taxonomy" id="3158549"/>
    <lineage>
        <taxon>Bacteria</taxon>
        <taxon>Pseudomonadati</taxon>
        <taxon>Bacteroidota</taxon>
        <taxon>Flavobacteriia</taxon>
        <taxon>Flavobacteriales</taxon>
        <taxon>Flavobacteriaceae</taxon>
        <taxon>Flagellimonas</taxon>
    </lineage>
</organism>
<evidence type="ECO:0000313" key="7">
    <source>
        <dbReference type="EMBL" id="XBQ24167.1"/>
    </source>
</evidence>
<feature type="domain" description="RNA polymerase sigma factor 70 region 4 type 2" evidence="6">
    <location>
        <begin position="114"/>
        <end position="163"/>
    </location>
</feature>
<dbReference type="InterPro" id="IPR013325">
    <property type="entry name" value="RNA_pol_sigma_r2"/>
</dbReference>
<dbReference type="GO" id="GO:0003677">
    <property type="term" value="F:DNA binding"/>
    <property type="evidence" value="ECO:0007669"/>
    <property type="project" value="InterPro"/>
</dbReference>
<dbReference type="EMBL" id="CP157804">
    <property type="protein sequence ID" value="XBQ24167.1"/>
    <property type="molecule type" value="Genomic_DNA"/>
</dbReference>
<dbReference type="PANTHER" id="PTHR43133:SF46">
    <property type="entry name" value="RNA POLYMERASE SIGMA-70 FACTOR ECF SUBFAMILY"/>
    <property type="match status" value="1"/>
</dbReference>
<dbReference type="SUPFAM" id="SSF88946">
    <property type="entry name" value="Sigma2 domain of RNA polymerase sigma factors"/>
    <property type="match status" value="1"/>
</dbReference>
<proteinExistence type="inferred from homology"/>
<dbReference type="Pfam" id="PF04542">
    <property type="entry name" value="Sigma70_r2"/>
    <property type="match status" value="1"/>
</dbReference>
<comment type="similarity">
    <text evidence="1">Belongs to the sigma-70 factor family. ECF subfamily.</text>
</comment>
<evidence type="ECO:0000256" key="3">
    <source>
        <dbReference type="ARBA" id="ARBA00023082"/>
    </source>
</evidence>
<dbReference type="InterPro" id="IPR036388">
    <property type="entry name" value="WH-like_DNA-bd_sf"/>
</dbReference>
<keyword evidence="3" id="KW-0731">Sigma factor</keyword>
<dbReference type="InterPro" id="IPR007627">
    <property type="entry name" value="RNA_pol_sigma70_r2"/>
</dbReference>
<feature type="domain" description="RNA polymerase sigma-70 region 2" evidence="5">
    <location>
        <begin position="20"/>
        <end position="80"/>
    </location>
</feature>
<dbReference type="Gene3D" id="1.10.10.10">
    <property type="entry name" value="Winged helix-like DNA-binding domain superfamily/Winged helix DNA-binding domain"/>
    <property type="match status" value="1"/>
</dbReference>
<dbReference type="CDD" id="cd06171">
    <property type="entry name" value="Sigma70_r4"/>
    <property type="match status" value="1"/>
</dbReference>
<keyword evidence="2" id="KW-0805">Transcription regulation</keyword>
<reference evidence="7" key="1">
    <citation type="submission" date="2024-05" db="EMBL/GenBank/DDBJ databases">
        <title>Draft Genome Sequences of Flagellimonas sp. MMG031 and Marinobacter sp. MMG032 Isolated from the dinoflagellate Symbiodinium pilosum.</title>
        <authorList>
            <person name="Shikuma N.J."/>
            <person name="Farrell M.V."/>
        </authorList>
    </citation>
    <scope>NUCLEOTIDE SEQUENCE</scope>
    <source>
        <strain evidence="7">MMG031</strain>
    </source>
</reference>
<dbReference type="KEGG" id="fld:ABNE31_04420"/>
<dbReference type="RefSeq" id="WP_349352506.1">
    <property type="nucleotide sequence ID" value="NZ_CP157804.1"/>
</dbReference>
<dbReference type="GO" id="GO:0006352">
    <property type="term" value="P:DNA-templated transcription initiation"/>
    <property type="evidence" value="ECO:0007669"/>
    <property type="project" value="InterPro"/>
</dbReference>
<gene>
    <name evidence="7" type="ORF">ABNE31_04420</name>
</gene>
<dbReference type="Pfam" id="PF08281">
    <property type="entry name" value="Sigma70_r4_2"/>
    <property type="match status" value="1"/>
</dbReference>
<dbReference type="SUPFAM" id="SSF88659">
    <property type="entry name" value="Sigma3 and sigma4 domains of RNA polymerase sigma factors"/>
    <property type="match status" value="1"/>
</dbReference>
<evidence type="ECO:0000256" key="4">
    <source>
        <dbReference type="ARBA" id="ARBA00023163"/>
    </source>
</evidence>
<evidence type="ECO:0000256" key="1">
    <source>
        <dbReference type="ARBA" id="ARBA00010641"/>
    </source>
</evidence>
<dbReference type="InterPro" id="IPR014284">
    <property type="entry name" value="RNA_pol_sigma-70_dom"/>
</dbReference>
<evidence type="ECO:0000259" key="5">
    <source>
        <dbReference type="Pfam" id="PF04542"/>
    </source>
</evidence>
<keyword evidence="4" id="KW-0804">Transcription</keyword>
<name>A0AAU7N386_9FLAO</name>
<dbReference type="AlphaFoldDB" id="A0AAU7N386"/>
<protein>
    <submittedName>
        <fullName evidence="7">Sigma-70 family RNA polymerase sigma factor</fullName>
    </submittedName>
</protein>
<dbReference type="InterPro" id="IPR013324">
    <property type="entry name" value="RNA_pol_sigma_r3/r4-like"/>
</dbReference>
<dbReference type="NCBIfam" id="TIGR02937">
    <property type="entry name" value="sigma70-ECF"/>
    <property type="match status" value="1"/>
</dbReference>
<dbReference type="GO" id="GO:0016987">
    <property type="term" value="F:sigma factor activity"/>
    <property type="evidence" value="ECO:0007669"/>
    <property type="project" value="UniProtKB-KW"/>
</dbReference>
<sequence>MNTTKEEPSICEQQTYNQIFRTHYEAVTRFIYFKCGDLQQAEDIVQDVFVKLWKLCASVSFEKVKAYLYRAANNSFLNEKAHEKVVLKHMQTIVRPIDHETPEYLIQMEEFHKKLKEAIASLPPKEREVYLLSRIEKKTYPEIAEILGLGIKAIERRMSKALLLLRELLGNDLKL</sequence>
<dbReference type="PANTHER" id="PTHR43133">
    <property type="entry name" value="RNA POLYMERASE ECF-TYPE SIGMA FACTO"/>
    <property type="match status" value="1"/>
</dbReference>
<dbReference type="InterPro" id="IPR039425">
    <property type="entry name" value="RNA_pol_sigma-70-like"/>
</dbReference>
<evidence type="ECO:0000256" key="2">
    <source>
        <dbReference type="ARBA" id="ARBA00023015"/>
    </source>
</evidence>
<dbReference type="Gene3D" id="1.10.1740.10">
    <property type="match status" value="1"/>
</dbReference>
<accession>A0AAU7N386</accession>
<evidence type="ECO:0000259" key="6">
    <source>
        <dbReference type="Pfam" id="PF08281"/>
    </source>
</evidence>